<evidence type="ECO:0000313" key="1">
    <source>
        <dbReference type="EMBL" id="RZC67057.1"/>
    </source>
</evidence>
<dbReference type="AlphaFoldDB" id="A0A4Y7K2C2"/>
<evidence type="ECO:0000313" key="2">
    <source>
        <dbReference type="Proteomes" id="UP000316621"/>
    </source>
</evidence>
<keyword evidence="2" id="KW-1185">Reference proteome</keyword>
<dbReference type="EMBL" id="CM010720">
    <property type="protein sequence ID" value="RZC67057.1"/>
    <property type="molecule type" value="Genomic_DNA"/>
</dbReference>
<gene>
    <name evidence="1" type="ORF">C5167_010747</name>
</gene>
<accession>A0A4Y7K2C2</accession>
<dbReference type="Proteomes" id="UP000316621">
    <property type="component" value="Chromosome 6"/>
</dbReference>
<organism evidence="1 2">
    <name type="scientific">Papaver somniferum</name>
    <name type="common">Opium poppy</name>
    <dbReference type="NCBI Taxonomy" id="3469"/>
    <lineage>
        <taxon>Eukaryota</taxon>
        <taxon>Viridiplantae</taxon>
        <taxon>Streptophyta</taxon>
        <taxon>Embryophyta</taxon>
        <taxon>Tracheophyta</taxon>
        <taxon>Spermatophyta</taxon>
        <taxon>Magnoliopsida</taxon>
        <taxon>Ranunculales</taxon>
        <taxon>Papaveraceae</taxon>
        <taxon>Papaveroideae</taxon>
        <taxon>Papaver</taxon>
    </lineage>
</organism>
<proteinExistence type="predicted"/>
<name>A0A4Y7K2C2_PAPSO</name>
<sequence length="74" mass="8497">MNQRLNLDNFIIENKMRSFVVVDERGIEEAIEAGSSQISKLVIETWFSCWRSKVAIDELQLLWAALKVASARLD</sequence>
<reference evidence="1 2" key="1">
    <citation type="journal article" date="2018" name="Science">
        <title>The opium poppy genome and morphinan production.</title>
        <authorList>
            <person name="Guo L."/>
            <person name="Winzer T."/>
            <person name="Yang X."/>
            <person name="Li Y."/>
            <person name="Ning Z."/>
            <person name="He Z."/>
            <person name="Teodor R."/>
            <person name="Lu Y."/>
            <person name="Bowser T.A."/>
            <person name="Graham I.A."/>
            <person name="Ye K."/>
        </authorList>
    </citation>
    <scope>NUCLEOTIDE SEQUENCE [LARGE SCALE GENOMIC DNA]</scope>
    <source>
        <strain evidence="2">cv. HN1</strain>
        <tissue evidence="1">Leaves</tissue>
    </source>
</reference>
<dbReference type="Gramene" id="RZC67057">
    <property type="protein sequence ID" value="RZC67057"/>
    <property type="gene ID" value="C5167_010747"/>
</dbReference>
<protein>
    <submittedName>
        <fullName evidence="1">Uncharacterized protein</fullName>
    </submittedName>
</protein>